<dbReference type="AlphaFoldDB" id="A0A9P5ZL75"/>
<sequence length="564" mass="63544">MSVMHKYSPMSVAHRLCGGARTEALGSHNITRVTTDSDSTNDIMEAGRNFTGIFQQRIYLILTMFMGTNGTSLSTQDWDTWMNELFVHLLHLWADAKDGKGHQPSDEEKKYHATNGLVVCLDDSCTIKRGTNHRQTPIWPPRCKPKAKDYLPLSALELKGGEGTSRAILLDFGPLWLSIAYLMHTSLQWYKKETWYQSIATVPCKLRGFHVAVAFEFESYFLAFLSLDNMFQPTWADSHDNLPHIPPDVYSDFNGFLVGIAGFVDRIIKSHKSCLAVDEVCLSEPRAFFGVGVYTLCEIFFMAGISIHILVQDLCKSPSCVARLCLALWEFARRSHADLWVELLRPAIVDGILAPTQEQCRLYSNWLMVYGKSYAVVPRCMAAVINSEEAQDIFEPGYLRLALEEHPQLGPLVFGEEEWVCLSGSAVVRDDPLTSFFQQEGMLQNESHIRPSEYDTLVPSDFSAKKHAHWPTYLYYEGGKTTGKQLWMMHKIPNRLQKAFDLITGSEKDSGLFSNIVQKSVSVAIGPPEYCGNGQVINTLHSKKSKTKLTYWAVASVGVSCRRH</sequence>
<protein>
    <submittedName>
        <fullName evidence="1">Uncharacterized protein</fullName>
    </submittedName>
</protein>
<dbReference type="OrthoDB" id="3268838at2759"/>
<gene>
    <name evidence="1" type="ORF">BDN71DRAFT_1435628</name>
</gene>
<evidence type="ECO:0000313" key="1">
    <source>
        <dbReference type="EMBL" id="KAF9489088.1"/>
    </source>
</evidence>
<proteinExistence type="predicted"/>
<dbReference type="Proteomes" id="UP000807025">
    <property type="component" value="Unassembled WGS sequence"/>
</dbReference>
<keyword evidence="2" id="KW-1185">Reference proteome</keyword>
<evidence type="ECO:0000313" key="2">
    <source>
        <dbReference type="Proteomes" id="UP000807025"/>
    </source>
</evidence>
<dbReference type="EMBL" id="MU154683">
    <property type="protein sequence ID" value="KAF9489088.1"/>
    <property type="molecule type" value="Genomic_DNA"/>
</dbReference>
<reference evidence="1" key="1">
    <citation type="submission" date="2020-11" db="EMBL/GenBank/DDBJ databases">
        <authorList>
            <consortium name="DOE Joint Genome Institute"/>
            <person name="Ahrendt S."/>
            <person name="Riley R."/>
            <person name="Andreopoulos W."/>
            <person name="Labutti K."/>
            <person name="Pangilinan J."/>
            <person name="Ruiz-Duenas F.J."/>
            <person name="Barrasa J.M."/>
            <person name="Sanchez-Garcia M."/>
            <person name="Camarero S."/>
            <person name="Miyauchi S."/>
            <person name="Serrano A."/>
            <person name="Linde D."/>
            <person name="Babiker R."/>
            <person name="Drula E."/>
            <person name="Ayuso-Fernandez I."/>
            <person name="Pacheco R."/>
            <person name="Padilla G."/>
            <person name="Ferreira P."/>
            <person name="Barriuso J."/>
            <person name="Kellner H."/>
            <person name="Castanera R."/>
            <person name="Alfaro M."/>
            <person name="Ramirez L."/>
            <person name="Pisabarro A.G."/>
            <person name="Kuo A."/>
            <person name="Tritt A."/>
            <person name="Lipzen A."/>
            <person name="He G."/>
            <person name="Yan M."/>
            <person name="Ng V."/>
            <person name="Cullen D."/>
            <person name="Martin F."/>
            <person name="Rosso M.-N."/>
            <person name="Henrissat B."/>
            <person name="Hibbett D."/>
            <person name="Martinez A.T."/>
            <person name="Grigoriev I.V."/>
        </authorList>
    </citation>
    <scope>NUCLEOTIDE SEQUENCE</scope>
    <source>
        <strain evidence="1">ATCC 90797</strain>
    </source>
</reference>
<comment type="caution">
    <text evidence="1">The sequence shown here is derived from an EMBL/GenBank/DDBJ whole genome shotgun (WGS) entry which is preliminary data.</text>
</comment>
<accession>A0A9P5ZL75</accession>
<name>A0A9P5ZL75_PLEER</name>
<organism evidence="1 2">
    <name type="scientific">Pleurotus eryngii</name>
    <name type="common">Boletus of the steppes</name>
    <dbReference type="NCBI Taxonomy" id="5323"/>
    <lineage>
        <taxon>Eukaryota</taxon>
        <taxon>Fungi</taxon>
        <taxon>Dikarya</taxon>
        <taxon>Basidiomycota</taxon>
        <taxon>Agaricomycotina</taxon>
        <taxon>Agaricomycetes</taxon>
        <taxon>Agaricomycetidae</taxon>
        <taxon>Agaricales</taxon>
        <taxon>Pleurotineae</taxon>
        <taxon>Pleurotaceae</taxon>
        <taxon>Pleurotus</taxon>
    </lineage>
</organism>